<dbReference type="Pfam" id="PF06445">
    <property type="entry name" value="GyrI-like"/>
    <property type="match status" value="1"/>
</dbReference>
<reference evidence="2 3" key="1">
    <citation type="submission" date="2018-05" db="EMBL/GenBank/DDBJ databases">
        <title>Genomic Encyclopedia of Type Strains, Phase IV (KMG-IV): sequencing the most valuable type-strain genomes for metagenomic binning, comparative biology and taxonomic classification.</title>
        <authorList>
            <person name="Goeker M."/>
        </authorList>
    </citation>
    <scope>NUCLEOTIDE SEQUENCE [LARGE SCALE GENOMIC DNA]</scope>
    <source>
        <strain evidence="2 3">DSM 25134</strain>
    </source>
</reference>
<dbReference type="OrthoDB" id="282744at2"/>
<evidence type="ECO:0000313" key="2">
    <source>
        <dbReference type="EMBL" id="PXX44672.1"/>
    </source>
</evidence>
<dbReference type="Gene3D" id="3.20.80.10">
    <property type="entry name" value="Regulatory factor, effector binding domain"/>
    <property type="match status" value="1"/>
</dbReference>
<dbReference type="PANTHER" id="PTHR40055">
    <property type="entry name" value="TRANSCRIPTIONAL REGULATOR YGIV-RELATED"/>
    <property type="match status" value="1"/>
</dbReference>
<dbReference type="EMBL" id="QJKC01000012">
    <property type="protein sequence ID" value="PXX44672.1"/>
    <property type="molecule type" value="Genomic_DNA"/>
</dbReference>
<comment type="caution">
    <text evidence="2">The sequence shown here is derived from an EMBL/GenBank/DDBJ whole genome shotgun (WGS) entry which is preliminary data.</text>
</comment>
<dbReference type="InterPro" id="IPR010499">
    <property type="entry name" value="AraC_E-bd"/>
</dbReference>
<dbReference type="AlphaFoldDB" id="A0A318JAY8"/>
<dbReference type="InterPro" id="IPR050908">
    <property type="entry name" value="SmbC-like"/>
</dbReference>
<dbReference type="InterPro" id="IPR029442">
    <property type="entry name" value="GyrI-like"/>
</dbReference>
<evidence type="ECO:0000259" key="1">
    <source>
        <dbReference type="SMART" id="SM00871"/>
    </source>
</evidence>
<dbReference type="RefSeq" id="WP_059285331.1">
    <property type="nucleotide sequence ID" value="NZ_LNQU01000022.1"/>
</dbReference>
<keyword evidence="3" id="KW-1185">Reference proteome</keyword>
<dbReference type="InterPro" id="IPR011256">
    <property type="entry name" value="Reg_factor_effector_dom_sf"/>
</dbReference>
<evidence type="ECO:0000313" key="3">
    <source>
        <dbReference type="Proteomes" id="UP000248395"/>
    </source>
</evidence>
<dbReference type="SUPFAM" id="SSF55136">
    <property type="entry name" value="Probable bacterial effector-binding domain"/>
    <property type="match status" value="1"/>
</dbReference>
<protein>
    <submittedName>
        <fullName evidence="2">DNA gyrase inhibitor GyrI</fullName>
    </submittedName>
</protein>
<dbReference type="SMART" id="SM00871">
    <property type="entry name" value="AraC_E_bind"/>
    <property type="match status" value="1"/>
</dbReference>
<accession>A0A318JAY8</accession>
<dbReference type="PANTHER" id="PTHR40055:SF1">
    <property type="entry name" value="TRANSCRIPTIONAL REGULATOR YGIV-RELATED"/>
    <property type="match status" value="1"/>
</dbReference>
<gene>
    <name evidence="2" type="ORF">DFR38_112100</name>
</gene>
<name>A0A318JAY8_9NEIS</name>
<sequence length="161" mass="17313">MYQPEIIHLAQPLPVLMKPHLGPYSGIATAFADLRALVQQHADGAHTLRAFGQYLDDPATVAPQALRAAACLTPPPALRVSASEVAAMGFSYGELAAGRYACIVHQGPYTGLAEAWNWLIQEWLPASGEQFGQRPLLDEALSGPHAVAPEAWRTRLLLPLA</sequence>
<proteinExistence type="predicted"/>
<dbReference type="Proteomes" id="UP000248395">
    <property type="component" value="Unassembled WGS sequence"/>
</dbReference>
<feature type="domain" description="AraC effector-binding" evidence="1">
    <location>
        <begin position="2"/>
        <end position="161"/>
    </location>
</feature>
<organism evidence="2 3">
    <name type="scientific">Aquitalea magnusonii</name>
    <dbReference type="NCBI Taxonomy" id="332411"/>
    <lineage>
        <taxon>Bacteria</taxon>
        <taxon>Pseudomonadati</taxon>
        <taxon>Pseudomonadota</taxon>
        <taxon>Betaproteobacteria</taxon>
        <taxon>Neisseriales</taxon>
        <taxon>Chromobacteriaceae</taxon>
        <taxon>Aquitalea</taxon>
    </lineage>
</organism>